<dbReference type="PANTHER" id="PTHR32305:SF15">
    <property type="entry name" value="PROTEIN RHSA-RELATED"/>
    <property type="match status" value="1"/>
</dbReference>
<feature type="domain" description="DUF6531" evidence="4">
    <location>
        <begin position="359"/>
        <end position="427"/>
    </location>
</feature>
<keyword evidence="1" id="KW-0677">Repeat</keyword>
<dbReference type="GeneID" id="32804680"/>
<feature type="domain" description="Teneurin-like YD-shell" evidence="5">
    <location>
        <begin position="774"/>
        <end position="909"/>
    </location>
</feature>
<dbReference type="InterPro" id="IPR050708">
    <property type="entry name" value="T6SS_VgrG/RHS"/>
</dbReference>
<dbReference type="CDD" id="cd20743">
    <property type="entry name" value="FIX_RhsA-like"/>
    <property type="match status" value="1"/>
</dbReference>
<dbReference type="EMBL" id="CP132921">
    <property type="protein sequence ID" value="WMW04894.1"/>
    <property type="molecule type" value="Genomic_DNA"/>
</dbReference>
<dbReference type="InterPro" id="IPR006530">
    <property type="entry name" value="YD"/>
</dbReference>
<dbReference type="Pfam" id="PF05593">
    <property type="entry name" value="RHS_repeat"/>
    <property type="match status" value="1"/>
</dbReference>
<dbReference type="RefSeq" id="WP_011532708.1">
    <property type="nucleotide sequence ID" value="NZ_CP132921.1"/>
</dbReference>
<dbReference type="InterPro" id="IPR056823">
    <property type="entry name" value="TEN-like_YD-shell"/>
</dbReference>
<feature type="region of interest" description="Disordered" evidence="2">
    <location>
        <begin position="1532"/>
        <end position="1566"/>
    </location>
</feature>
<dbReference type="NCBIfam" id="TIGR01643">
    <property type="entry name" value="YD_repeat_2x"/>
    <property type="match status" value="4"/>
</dbReference>
<organism evidence="6 7">
    <name type="scientific">Pseudomonas entomophila</name>
    <dbReference type="NCBI Taxonomy" id="312306"/>
    <lineage>
        <taxon>Bacteria</taxon>
        <taxon>Pseudomonadati</taxon>
        <taxon>Pseudomonadota</taxon>
        <taxon>Gammaproteobacteria</taxon>
        <taxon>Pseudomonadales</taxon>
        <taxon>Pseudomonadaceae</taxon>
        <taxon>Pseudomonas</taxon>
    </lineage>
</organism>
<dbReference type="InterPro" id="IPR045351">
    <property type="entry name" value="DUF6531"/>
</dbReference>
<dbReference type="PANTHER" id="PTHR32305">
    <property type="match status" value="1"/>
</dbReference>
<keyword evidence="7" id="KW-1185">Reference proteome</keyword>
<accession>A0ABY9QM99</accession>
<feature type="domain" description="RHS protein conserved region" evidence="3">
    <location>
        <begin position="1334"/>
        <end position="1371"/>
    </location>
</feature>
<dbReference type="Pfam" id="PF20148">
    <property type="entry name" value="DUF6531"/>
    <property type="match status" value="1"/>
</dbReference>
<evidence type="ECO:0000256" key="1">
    <source>
        <dbReference type="ARBA" id="ARBA00022737"/>
    </source>
</evidence>
<evidence type="ECO:0000256" key="2">
    <source>
        <dbReference type="SAM" id="MobiDB-lite"/>
    </source>
</evidence>
<sequence length="1566" mass="176282">MSAAPADAALTTREIQVAIAPLDTLLSEDLGAAAASVDHWLREISYGLVDLQLLRQAAESVPVMANALSCMDALIDILELVESPSPDPLVWVSLGINLIGIVPYPPGLSRARTVLRPVLQLTRQTLRRRPGAHIGAVILEIIDGHLHANIRGALEHYVREALAQLPAMLSAAADTARLLFTSLAKTIDAAARGKLDAASSHRLARAQMAQVALYDSALETDAWRLALSALANATEGSLKDGYNSVARHFSGELDTLLGPLVRTLEDLAKVVPRRLEALGSAGMENSIAWLLTRLLDTVLANPRRPGMAVAIRPGVTHQARHIHPEGPTEVVRSQVRANKQPKPTKNGPCACTGFSIGHVLGDETLAHQDFSLSGPFPVNWTRVYNSRLAALDQGSLGARWITEFTTCLDVVDKGVVFHDSDGRSHDYPLPKVGKPHYDPIEYLSLVRTAEQQLVLLRGLDRRETYARQGDRFYLTHIQLRSGAGAMLHYEHSHNGRPVLSDINTYSDNDSEKVHLQLGTLLDDQGHIQGLWQVVDGTPLRQLCGYHYDTHGDLIAAQDEHGAAWQYQYRQHLITRYTDRTGRGINLEWDGSGPQAKAIHEWADDGSFETRLAWDPNIRLTYVTDAHGQETWHYYDALGYTYRLIHPDGREEWLFRDKRKNVIRHVHPDGSQDRYTYDERSNLLQHIRADHSTVHYAYDDHDQPIKLRDAEGGLWLRDYDERGNLVESVDPLGHKTEFAYTPAGLVKAIKDALGNEKTLAYNAAGQLLEYTDCSGKTSQWAYNAFGQLTEFADAAGNKTAYEYQAGQLAKVTHPDKTEERFNYDAEGRLLAHVDALDRCTTWTYNAVGLLSERVDANEHTLRYRWDKLGRLIGLENENTSKATFIYDPVGRLLQETGFDGLVTRYQYDPYSGRLASTQVGQRRIELTFDPMGRLSERTARLGNQSQSESFAYDGNGQLIQAVNAASKLQWFHDEAGNLTREHQHYLATGTPMVAVWQHEYDALNQRTATIRPDGHKVSWLTYGSGHLLGMTLDQHEMLAYERDDLHREVVRHQGNKLMQTQAWDPAGRLQEQLLGNHDGQSTLLKRQYRYDAAGQLTNIHDSRRGPLEYQYDPVGRLLKATSRLGVETFAFDPAGNLLDQKTQELNRPLEADPRRNKLMDNLLREYAGTHYKYDERGNLVHRLHNGAHAHFTWDLFDRLASYNDDQLKVDYSYDALGRRLHKHSVAHFWDRPEAGTGWNQLQRAKRQRELGCGFTLFGWDGDTLAWESSPPRDEGDTGRTVHYLYEPGSFVPVAQALRNSPIRLHKQPDWSQREYDFDQDPLWHTEVKPQAFEAIAWYHCDHLGTPMELTDEQGNVAWAGQYKAWGEVREERSAWAKQQGLGNPIRFQGQYHDQETGLHYNRYRYYDPHLGRFVNQDIIQYSGGINLYVYSPNPIGWCDPLGLAKRNEHKVTGNTAGGDVMNRGVHVNIQGPGLPKKGHIGLTPDASGERIEFVPVDPATRNMKPGEWKKACECIVEYLEEPSNVKKMASAAQAGIDANPKSNRVEELAKTRDILNKHHASKTNPAR</sequence>
<dbReference type="Pfam" id="PF03527">
    <property type="entry name" value="RHS"/>
    <property type="match status" value="1"/>
</dbReference>
<evidence type="ECO:0000313" key="7">
    <source>
        <dbReference type="Proteomes" id="UP001183127"/>
    </source>
</evidence>
<protein>
    <submittedName>
        <fullName evidence="6">RHS repeat-associated core domain-containing protein</fullName>
    </submittedName>
</protein>
<dbReference type="Pfam" id="PF25023">
    <property type="entry name" value="TEN_YD-shell"/>
    <property type="match status" value="2"/>
</dbReference>
<dbReference type="InterPro" id="IPR001826">
    <property type="entry name" value="RHS"/>
</dbReference>
<dbReference type="InterPro" id="IPR031325">
    <property type="entry name" value="RHS_repeat"/>
</dbReference>
<feature type="domain" description="Teneurin-like YD-shell" evidence="5">
    <location>
        <begin position="1031"/>
        <end position="1222"/>
    </location>
</feature>
<evidence type="ECO:0000259" key="5">
    <source>
        <dbReference type="Pfam" id="PF25023"/>
    </source>
</evidence>
<gene>
    <name evidence="6" type="ORF">RAH46_21585</name>
</gene>
<evidence type="ECO:0000259" key="4">
    <source>
        <dbReference type="Pfam" id="PF20148"/>
    </source>
</evidence>
<proteinExistence type="predicted"/>
<dbReference type="NCBIfam" id="TIGR03696">
    <property type="entry name" value="Rhs_assc_core"/>
    <property type="match status" value="1"/>
</dbReference>
<dbReference type="Proteomes" id="UP001183127">
    <property type="component" value="Chromosome"/>
</dbReference>
<reference evidence="6 7" key="1">
    <citation type="submission" date="2023-08" db="EMBL/GenBank/DDBJ databases">
        <title>Complete Genome Sequence of Pseudomonas entomophila TVIN A01.</title>
        <authorList>
            <person name="Shelke T."/>
            <person name="Mahar N.S."/>
            <person name="Gupta I."/>
            <person name="Gupta V."/>
        </authorList>
    </citation>
    <scope>NUCLEOTIDE SEQUENCE [LARGE SCALE GENOMIC DNA]</scope>
    <source>
        <strain evidence="6 7">TVIN-A01</strain>
    </source>
</reference>
<dbReference type="Gene3D" id="2.180.10.10">
    <property type="entry name" value="RHS repeat-associated core"/>
    <property type="match status" value="3"/>
</dbReference>
<name>A0ABY9QM99_9PSED</name>
<evidence type="ECO:0000313" key="6">
    <source>
        <dbReference type="EMBL" id="WMW04894.1"/>
    </source>
</evidence>
<evidence type="ECO:0000259" key="3">
    <source>
        <dbReference type="Pfam" id="PF03527"/>
    </source>
</evidence>
<feature type="compositionally biased region" description="Basic and acidic residues" evidence="2">
    <location>
        <begin position="1542"/>
        <end position="1555"/>
    </location>
</feature>
<dbReference type="InterPro" id="IPR022385">
    <property type="entry name" value="Rhs_assc_core"/>
</dbReference>